<protein>
    <submittedName>
        <fullName evidence="1">Uncharacterized protein</fullName>
    </submittedName>
</protein>
<dbReference type="Proteomes" id="UP000003081">
    <property type="component" value="Unassembled WGS sequence"/>
</dbReference>
<dbReference type="HOGENOM" id="CLU_2408015_0_0_9"/>
<dbReference type="RefSeq" id="WP_003414923.1">
    <property type="nucleotide sequence ID" value="NZ_ACOM01000005.1"/>
</dbReference>
<sequence>MITIINIVTPQRFYQFNYKGHEGNINTIIDLKIITQISLAHKNERILDDKIIINTDAPEPPIVIVVEKNEVADEMYSKLVTAWTTYKLATEK</sequence>
<organism evidence="1 2">
    <name type="scientific">Clostridium butyricum E4 str. BoNT E BL5262</name>
    <dbReference type="NCBI Taxonomy" id="632245"/>
    <lineage>
        <taxon>Bacteria</taxon>
        <taxon>Bacillati</taxon>
        <taxon>Bacillota</taxon>
        <taxon>Clostridia</taxon>
        <taxon>Eubacteriales</taxon>
        <taxon>Clostridiaceae</taxon>
        <taxon>Clostridium</taxon>
    </lineage>
</organism>
<dbReference type="EMBL" id="ACOM01000005">
    <property type="protein sequence ID" value="EEP53891.1"/>
    <property type="molecule type" value="Genomic_DNA"/>
</dbReference>
<comment type="caution">
    <text evidence="1">The sequence shown here is derived from an EMBL/GenBank/DDBJ whole genome shotgun (WGS) entry which is preliminary data.</text>
</comment>
<dbReference type="AlphaFoldDB" id="C4II44"/>
<evidence type="ECO:0000313" key="2">
    <source>
        <dbReference type="Proteomes" id="UP000003081"/>
    </source>
</evidence>
<accession>C4II44</accession>
<keyword evidence="2" id="KW-1185">Reference proteome</keyword>
<gene>
    <name evidence="1" type="ORF">CLP_2928</name>
</gene>
<name>C4II44_CLOBU</name>
<reference evidence="1 2" key="1">
    <citation type="submission" date="2009-08" db="EMBL/GenBank/DDBJ databases">
        <authorList>
            <person name="Shrivastava S."/>
            <person name="Brinkac L.B."/>
            <person name="Brown J.L."/>
            <person name="Bruce D.B."/>
            <person name="Detter C."/>
            <person name="Green L.D."/>
            <person name="Munk C.A."/>
            <person name="Rogers Y.C."/>
            <person name="Tapia R."/>
            <person name="Sims D.R."/>
            <person name="Smith L.A."/>
            <person name="Smith T.J."/>
            <person name="Sutton G."/>
            <person name="Brettin T."/>
        </authorList>
    </citation>
    <scope>NUCLEOTIDE SEQUENCE [LARGE SCALE GENOMIC DNA]</scope>
    <source>
        <strain evidence="2">E4 str. BoNT E BL5262</strain>
    </source>
</reference>
<evidence type="ECO:0000313" key="1">
    <source>
        <dbReference type="EMBL" id="EEP53891.1"/>
    </source>
</evidence>
<proteinExistence type="predicted"/>